<dbReference type="PANTHER" id="PTHR32507:SF8">
    <property type="entry name" value="CNH1P"/>
    <property type="match status" value="1"/>
</dbReference>
<evidence type="ECO:0000256" key="9">
    <source>
        <dbReference type="SAM" id="Phobius"/>
    </source>
</evidence>
<evidence type="ECO:0000256" key="3">
    <source>
        <dbReference type="ARBA" id="ARBA00022449"/>
    </source>
</evidence>
<sequence>MLFAVWASLIGGLMIVMALAGSLLKRLPVSMAMLYLAVGYAIGEDGWGLLRPDPARHAMLLERLAEVAVLVSLFVAGLKLGAPLSDRRWRATLRLAVGSMLLTVALIALVACFALGLPLGAAVLLGAILAPTDPVLASDVQVEHPEDRDELRFCLTGEGGLNDGTAFPLVMLGLGLLGLHDLGDWGWRWWLRDVLWAVAGGLLIGTLLGGCIGRLVVYLRIRHREAVGLDEFLALGLIALAYGVALLCHTYGFLAVFAAGLALRRTSATERPPTEPTLPAAPPREVLEGVATTPELAGCYMRHAMLSFNEQLERIGEVALVLLLGALLAFVAPPVSAIWFVPLLFLLIRPIAVALGLAGSGMPRGRRLLTGWFGIRGVGSIYYLMFAINHGLPQPLAQELTALTLTTVATSIVLHGISVTPLMRRYQQRKPH</sequence>
<feature type="domain" description="Cation/H+ exchanger transmembrane" evidence="10">
    <location>
        <begin position="311"/>
        <end position="424"/>
    </location>
</feature>
<evidence type="ECO:0000256" key="2">
    <source>
        <dbReference type="ARBA" id="ARBA00022448"/>
    </source>
</evidence>
<keyword evidence="12" id="KW-1185">Reference proteome</keyword>
<feature type="transmembrane region" description="Helical" evidence="9">
    <location>
        <begin position="64"/>
        <end position="84"/>
    </location>
</feature>
<reference evidence="11" key="1">
    <citation type="submission" date="2022-10" db="EMBL/GenBank/DDBJ databases">
        <title>Chitiniphilus purpureus sp. nov., a novel chitin-degrading bacterium isolated from crawfish pond sediment.</title>
        <authorList>
            <person name="Li K."/>
        </authorList>
    </citation>
    <scope>NUCLEOTIDE SEQUENCE</scope>
    <source>
        <strain evidence="11">CD1</strain>
    </source>
</reference>
<feature type="transmembrane region" description="Helical" evidence="9">
    <location>
        <begin position="233"/>
        <end position="263"/>
    </location>
</feature>
<keyword evidence="6 9" id="KW-1133">Transmembrane helix</keyword>
<feature type="transmembrane region" description="Helical" evidence="9">
    <location>
        <begin position="194"/>
        <end position="221"/>
    </location>
</feature>
<protein>
    <submittedName>
        <fullName evidence="11">Cation:proton antiporter</fullName>
    </submittedName>
</protein>
<proteinExistence type="predicted"/>
<keyword evidence="2" id="KW-0813">Transport</keyword>
<feature type="transmembrane region" description="Helical" evidence="9">
    <location>
        <begin position="338"/>
        <end position="357"/>
    </location>
</feature>
<accession>A0ABY6DKT7</accession>
<dbReference type="Proteomes" id="UP001061302">
    <property type="component" value="Chromosome"/>
</dbReference>
<evidence type="ECO:0000259" key="10">
    <source>
        <dbReference type="Pfam" id="PF00999"/>
    </source>
</evidence>
<gene>
    <name evidence="11" type="ORF">N8I74_16885</name>
</gene>
<dbReference type="Gene3D" id="1.20.1530.20">
    <property type="match status" value="1"/>
</dbReference>
<dbReference type="RefSeq" id="WP_263124332.1">
    <property type="nucleotide sequence ID" value="NZ_CP106753.1"/>
</dbReference>
<evidence type="ECO:0000313" key="11">
    <source>
        <dbReference type="EMBL" id="UXY14975.1"/>
    </source>
</evidence>
<dbReference type="InterPro" id="IPR006153">
    <property type="entry name" value="Cation/H_exchanger_TM"/>
</dbReference>
<evidence type="ECO:0000256" key="5">
    <source>
        <dbReference type="ARBA" id="ARBA00022692"/>
    </source>
</evidence>
<keyword evidence="4" id="KW-1003">Cell membrane</keyword>
<evidence type="ECO:0000256" key="1">
    <source>
        <dbReference type="ARBA" id="ARBA00004651"/>
    </source>
</evidence>
<keyword evidence="8 9" id="KW-0472">Membrane</keyword>
<evidence type="ECO:0000313" key="12">
    <source>
        <dbReference type="Proteomes" id="UP001061302"/>
    </source>
</evidence>
<feature type="domain" description="Cation/H+ exchanger transmembrane" evidence="10">
    <location>
        <begin position="16"/>
        <end position="268"/>
    </location>
</feature>
<dbReference type="PANTHER" id="PTHR32507">
    <property type="entry name" value="NA(+)/H(+) ANTIPORTER 1"/>
    <property type="match status" value="1"/>
</dbReference>
<feature type="transmembrane region" description="Helical" evidence="9">
    <location>
        <begin position="369"/>
        <end position="388"/>
    </location>
</feature>
<keyword evidence="3" id="KW-0050">Antiport</keyword>
<organism evidence="11 12">
    <name type="scientific">Chitiniphilus purpureus</name>
    <dbReference type="NCBI Taxonomy" id="2981137"/>
    <lineage>
        <taxon>Bacteria</taxon>
        <taxon>Pseudomonadati</taxon>
        <taxon>Pseudomonadota</taxon>
        <taxon>Betaproteobacteria</taxon>
        <taxon>Neisseriales</taxon>
        <taxon>Chitinibacteraceae</taxon>
        <taxon>Chitiniphilus</taxon>
    </lineage>
</organism>
<evidence type="ECO:0000256" key="4">
    <source>
        <dbReference type="ARBA" id="ARBA00022475"/>
    </source>
</evidence>
<keyword evidence="7" id="KW-0406">Ion transport</keyword>
<feature type="transmembrane region" description="Helical" evidence="9">
    <location>
        <begin position="96"/>
        <end position="129"/>
    </location>
</feature>
<dbReference type="EMBL" id="CP106753">
    <property type="protein sequence ID" value="UXY14975.1"/>
    <property type="molecule type" value="Genomic_DNA"/>
</dbReference>
<keyword evidence="5 9" id="KW-0812">Transmembrane</keyword>
<evidence type="ECO:0000256" key="7">
    <source>
        <dbReference type="ARBA" id="ARBA00023065"/>
    </source>
</evidence>
<feature type="transmembrane region" description="Helical" evidence="9">
    <location>
        <begin position="400"/>
        <end position="423"/>
    </location>
</feature>
<name>A0ABY6DKT7_9NEIS</name>
<dbReference type="Pfam" id="PF00999">
    <property type="entry name" value="Na_H_Exchanger"/>
    <property type="match status" value="2"/>
</dbReference>
<comment type="subcellular location">
    <subcellularLocation>
        <location evidence="1">Cell membrane</location>
        <topology evidence="1">Multi-pass membrane protein</topology>
    </subcellularLocation>
</comment>
<evidence type="ECO:0000256" key="6">
    <source>
        <dbReference type="ARBA" id="ARBA00022989"/>
    </source>
</evidence>
<feature type="transmembrane region" description="Helical" evidence="9">
    <location>
        <begin position="315"/>
        <end position="332"/>
    </location>
</feature>
<dbReference type="InterPro" id="IPR038770">
    <property type="entry name" value="Na+/solute_symporter_sf"/>
</dbReference>
<feature type="transmembrane region" description="Helical" evidence="9">
    <location>
        <begin position="165"/>
        <end position="182"/>
    </location>
</feature>
<evidence type="ECO:0000256" key="8">
    <source>
        <dbReference type="ARBA" id="ARBA00023136"/>
    </source>
</evidence>